<sequence>MAFYTAEDREAIATSEVYGITYLESKAFESLRQCQVPTELNFMDTHILLYCIRKMVDRNAIIGLIHVLRDIAASRSNFFQSSLCENAHYFELINIVLYVKEIPAEETLELMHNLVRFKECRKRMITSGIYHALADIPVNHKEHLPRRAIRAVLSLLKELFCSLRPDENDYKILAEADIFSHFVESFRDEIKMQTRYLPQFWEGKVDKLPTRRYRLVVNIEQQGLLESWADLFTALIADVQKLEIHRHEHQFLFAWELIFPIALKLNGPLVLQRFLTLIIQGDRGVRTWFINAGLIENIFEQYPLKPVAEKDDPLEIVLYIIHRLLQKLSPHRINQSAQTYFVLTLESFGLRRALKWDHPTKLKKIYGEITAMFEPLLAKAYEQREGNIRRPKIKGSRLFATYEFGESF</sequence>
<reference evidence="1" key="1">
    <citation type="submission" date="2021-01" db="UniProtKB">
        <authorList>
            <consortium name="EnsemblMetazoa"/>
        </authorList>
    </citation>
    <scope>IDENTIFICATION</scope>
</reference>
<proteinExistence type="predicted"/>
<organism evidence="1 2">
    <name type="scientific">Varroa destructor</name>
    <name type="common">Honeybee mite</name>
    <dbReference type="NCBI Taxonomy" id="109461"/>
    <lineage>
        <taxon>Eukaryota</taxon>
        <taxon>Metazoa</taxon>
        <taxon>Ecdysozoa</taxon>
        <taxon>Arthropoda</taxon>
        <taxon>Chelicerata</taxon>
        <taxon>Arachnida</taxon>
        <taxon>Acari</taxon>
        <taxon>Parasitiformes</taxon>
        <taxon>Mesostigmata</taxon>
        <taxon>Gamasina</taxon>
        <taxon>Dermanyssoidea</taxon>
        <taxon>Varroidae</taxon>
        <taxon>Varroa</taxon>
    </lineage>
</organism>
<dbReference type="InParanoid" id="A0A7M7KA27"/>
<accession>A0A7M7KA27</accession>
<name>A0A7M7KA27_VARDE</name>
<dbReference type="KEGG" id="vde:111248993"/>
<evidence type="ECO:0000313" key="1">
    <source>
        <dbReference type="EnsemblMetazoa" id="XP_022657958"/>
    </source>
</evidence>
<dbReference type="RefSeq" id="XP_022657958.1">
    <property type="nucleotide sequence ID" value="XM_022802223.1"/>
</dbReference>
<protein>
    <submittedName>
        <fullName evidence="1">Uncharacterized protein</fullName>
    </submittedName>
</protein>
<dbReference type="GeneID" id="111248993"/>
<keyword evidence="2" id="KW-1185">Reference proteome</keyword>
<evidence type="ECO:0000313" key="2">
    <source>
        <dbReference type="Proteomes" id="UP000594260"/>
    </source>
</evidence>
<dbReference type="Proteomes" id="UP000594260">
    <property type="component" value="Unplaced"/>
</dbReference>
<dbReference type="EnsemblMetazoa" id="XM_022802223">
    <property type="protein sequence ID" value="XP_022657958"/>
    <property type="gene ID" value="LOC111248993"/>
</dbReference>
<dbReference type="AlphaFoldDB" id="A0A7M7KA27"/>